<feature type="transmembrane region" description="Helical" evidence="1">
    <location>
        <begin position="36"/>
        <end position="57"/>
    </location>
</feature>
<feature type="transmembrane region" description="Helical" evidence="1">
    <location>
        <begin position="7"/>
        <end position="30"/>
    </location>
</feature>
<evidence type="ECO:0000313" key="3">
    <source>
        <dbReference type="Proteomes" id="UP000011861"/>
    </source>
</evidence>
<protein>
    <submittedName>
        <fullName evidence="2">Uncharacterized protein</fullName>
    </submittedName>
</protein>
<accession>M4ZS97</accession>
<keyword evidence="1" id="KW-1133">Transmembrane helix</keyword>
<evidence type="ECO:0000256" key="1">
    <source>
        <dbReference type="SAM" id="Phobius"/>
    </source>
</evidence>
<dbReference type="Proteomes" id="UP000011861">
    <property type="component" value="Segment"/>
</dbReference>
<evidence type="ECO:0000313" key="2">
    <source>
        <dbReference type="EMBL" id="BAM99130.1"/>
    </source>
</evidence>
<reference evidence="2 3" key="1">
    <citation type="journal article" date="2013" name="Virus Genes">
        <title>Complete nucleotide sequence of Bacillus subtilis (natto) bacteriophage PM1, a phage associated with disruption of food production.</title>
        <authorList>
            <person name="Umene K."/>
            <person name="Shiraishi A."/>
        </authorList>
    </citation>
    <scope>NUCLEOTIDE SEQUENCE [LARGE SCALE GENOMIC DNA]</scope>
    <source>
        <strain evidence="2">PM1</strain>
    </source>
</reference>
<keyword evidence="1" id="KW-0472">Membrane</keyword>
<proteinExistence type="predicted"/>
<dbReference type="GeneID" id="15042071"/>
<dbReference type="EMBL" id="AB711120">
    <property type="protein sequence ID" value="BAM99130.1"/>
    <property type="molecule type" value="Genomic_DNA"/>
</dbReference>
<keyword evidence="3" id="KW-1185">Reference proteome</keyword>
<dbReference type="RefSeq" id="YP_007678076.1">
    <property type="nucleotide sequence ID" value="NC_020883.1"/>
</dbReference>
<name>M4ZS97_9CAUD</name>
<organism evidence="2 3">
    <name type="scientific">Bacillus phage PM1</name>
    <dbReference type="NCBI Taxonomy" id="547228"/>
    <lineage>
        <taxon>Viruses</taxon>
        <taxon>Duplodnaviria</taxon>
        <taxon>Heunggongvirae</taxon>
        <taxon>Uroviricota</taxon>
        <taxon>Caudoviricetes</taxon>
        <taxon>Pemunavirus</taxon>
        <taxon>Pemunavirus PM1</taxon>
    </lineage>
</organism>
<sequence>MKQFEFAWTLVVLVIELIMRPFKKIVYPIWWIGKKMFWPVFIVFAFFLYVTVLAAGCK</sequence>
<keyword evidence="1" id="KW-0812">Transmembrane</keyword>
<dbReference type="KEGG" id="vg:15042071"/>